<feature type="transmembrane region" description="Helical" evidence="7">
    <location>
        <begin position="113"/>
        <end position="130"/>
    </location>
</feature>
<protein>
    <submittedName>
        <fullName evidence="9">EmrB/QacA subfamily drug resistance transporter</fullName>
    </submittedName>
</protein>
<evidence type="ECO:0000256" key="6">
    <source>
        <dbReference type="ARBA" id="ARBA00023136"/>
    </source>
</evidence>
<dbReference type="NCBIfam" id="TIGR00711">
    <property type="entry name" value="efflux_EmrB"/>
    <property type="match status" value="1"/>
</dbReference>
<dbReference type="Gene3D" id="1.20.1720.10">
    <property type="entry name" value="Multidrug resistance protein D"/>
    <property type="match status" value="1"/>
</dbReference>
<organism evidence="9 10">
    <name type="scientific">Saccharothrix texasensis</name>
    <dbReference type="NCBI Taxonomy" id="103734"/>
    <lineage>
        <taxon>Bacteria</taxon>
        <taxon>Bacillati</taxon>
        <taxon>Actinomycetota</taxon>
        <taxon>Actinomycetes</taxon>
        <taxon>Pseudonocardiales</taxon>
        <taxon>Pseudonocardiaceae</taxon>
        <taxon>Saccharothrix</taxon>
    </lineage>
</organism>
<dbReference type="Gene3D" id="1.20.1250.20">
    <property type="entry name" value="MFS general substrate transporter like domains"/>
    <property type="match status" value="1"/>
</dbReference>
<dbReference type="SUPFAM" id="SSF103473">
    <property type="entry name" value="MFS general substrate transporter"/>
    <property type="match status" value="2"/>
</dbReference>
<dbReference type="PROSITE" id="PS50850">
    <property type="entry name" value="MFS"/>
    <property type="match status" value="1"/>
</dbReference>
<dbReference type="PRINTS" id="PR01036">
    <property type="entry name" value="TCRTETB"/>
</dbReference>
<comment type="caution">
    <text evidence="9">The sequence shown here is derived from an EMBL/GenBank/DDBJ whole genome shotgun (WGS) entry which is preliminary data.</text>
</comment>
<evidence type="ECO:0000313" key="9">
    <source>
        <dbReference type="EMBL" id="ROP36058.1"/>
    </source>
</evidence>
<feature type="transmembrane region" description="Helical" evidence="7">
    <location>
        <begin position="137"/>
        <end position="156"/>
    </location>
</feature>
<evidence type="ECO:0000313" key="10">
    <source>
        <dbReference type="Proteomes" id="UP000268727"/>
    </source>
</evidence>
<dbReference type="Proteomes" id="UP000268727">
    <property type="component" value="Unassembled WGS sequence"/>
</dbReference>
<dbReference type="RefSeq" id="WP_246037480.1">
    <property type="nucleotide sequence ID" value="NZ_RJKM01000001.1"/>
</dbReference>
<dbReference type="PANTHER" id="PTHR42718">
    <property type="entry name" value="MAJOR FACILITATOR SUPERFAMILY MULTIDRUG TRANSPORTER MFSC"/>
    <property type="match status" value="1"/>
</dbReference>
<dbReference type="AlphaFoldDB" id="A0A3N1H0N5"/>
<evidence type="ECO:0000256" key="3">
    <source>
        <dbReference type="ARBA" id="ARBA00022475"/>
    </source>
</evidence>
<evidence type="ECO:0000256" key="2">
    <source>
        <dbReference type="ARBA" id="ARBA00022448"/>
    </source>
</evidence>
<feature type="transmembrane region" description="Helical" evidence="7">
    <location>
        <begin position="302"/>
        <end position="320"/>
    </location>
</feature>
<dbReference type="PANTHER" id="PTHR42718:SF46">
    <property type="entry name" value="BLR6921 PROTEIN"/>
    <property type="match status" value="1"/>
</dbReference>
<feature type="transmembrane region" description="Helical" evidence="7">
    <location>
        <begin position="200"/>
        <end position="218"/>
    </location>
</feature>
<comment type="subcellular location">
    <subcellularLocation>
        <location evidence="1">Cell membrane</location>
        <topology evidence="1">Multi-pass membrane protein</topology>
    </subcellularLocation>
</comment>
<dbReference type="InterPro" id="IPR036259">
    <property type="entry name" value="MFS_trans_sf"/>
</dbReference>
<feature type="domain" description="Major facilitator superfamily (MFS) profile" evidence="8">
    <location>
        <begin position="14"/>
        <end position="459"/>
    </location>
</feature>
<feature type="transmembrane region" description="Helical" evidence="7">
    <location>
        <begin position="332"/>
        <end position="351"/>
    </location>
</feature>
<feature type="transmembrane region" description="Helical" evidence="7">
    <location>
        <begin position="404"/>
        <end position="426"/>
    </location>
</feature>
<feature type="transmembrane region" description="Helical" evidence="7">
    <location>
        <begin position="12"/>
        <end position="40"/>
    </location>
</feature>
<evidence type="ECO:0000256" key="5">
    <source>
        <dbReference type="ARBA" id="ARBA00022989"/>
    </source>
</evidence>
<evidence type="ECO:0000256" key="4">
    <source>
        <dbReference type="ARBA" id="ARBA00022692"/>
    </source>
</evidence>
<feature type="transmembrane region" description="Helical" evidence="7">
    <location>
        <begin position="267"/>
        <end position="290"/>
    </location>
</feature>
<accession>A0A3N1H0N5</accession>
<dbReference type="InterPro" id="IPR004638">
    <property type="entry name" value="EmrB-like"/>
</dbReference>
<evidence type="ECO:0000256" key="1">
    <source>
        <dbReference type="ARBA" id="ARBA00004651"/>
    </source>
</evidence>
<dbReference type="EMBL" id="RJKM01000001">
    <property type="protein sequence ID" value="ROP36058.1"/>
    <property type="molecule type" value="Genomic_DNA"/>
</dbReference>
<feature type="transmembrane region" description="Helical" evidence="7">
    <location>
        <begin position="432"/>
        <end position="454"/>
    </location>
</feature>
<feature type="transmembrane region" description="Helical" evidence="7">
    <location>
        <begin position="168"/>
        <end position="188"/>
    </location>
</feature>
<keyword evidence="2" id="KW-0813">Transport</keyword>
<evidence type="ECO:0000256" key="7">
    <source>
        <dbReference type="SAM" id="Phobius"/>
    </source>
</evidence>
<name>A0A3N1H0N5_9PSEU</name>
<feature type="transmembrane region" description="Helical" evidence="7">
    <location>
        <begin position="224"/>
        <end position="246"/>
    </location>
</feature>
<feature type="transmembrane region" description="Helical" evidence="7">
    <location>
        <begin position="52"/>
        <end position="72"/>
    </location>
</feature>
<dbReference type="GO" id="GO:0005886">
    <property type="term" value="C:plasma membrane"/>
    <property type="evidence" value="ECO:0007669"/>
    <property type="project" value="UniProtKB-SubCell"/>
</dbReference>
<proteinExistence type="predicted"/>
<feature type="transmembrane region" description="Helical" evidence="7">
    <location>
        <begin position="84"/>
        <end position="107"/>
    </location>
</feature>
<feature type="transmembrane region" description="Helical" evidence="7">
    <location>
        <begin position="357"/>
        <end position="383"/>
    </location>
</feature>
<keyword evidence="5 7" id="KW-1133">Transmembrane helix</keyword>
<dbReference type="Pfam" id="PF07690">
    <property type="entry name" value="MFS_1"/>
    <property type="match status" value="1"/>
</dbReference>
<dbReference type="InterPro" id="IPR011701">
    <property type="entry name" value="MFS"/>
</dbReference>
<sequence length="461" mass="46758">MAEDRAVSAGQRWVLVLASVGSFMVVLDLLAVATALTAIQRDLGASLADLEWTVNAYTLSFAVLLMTGAALGDRFGRRRLFAGGLALFSLASAACAVAPSAGALIAARTVQGVGAAVVMPLALGLLNATFPPHRRGWALGIYGGVTGLAALLGPVIGGVLTQALTWEWIFWLNVPIGLVAMPLVLARVKESFGAGAATDPPGLLLFSGAAVGLVWGLVRAEAAGWGSAEVVGALVGGVVFAGLFVLRQTRAATPMLPVRLFRSRAFAAGNAVIFLLNGSLTGAIFFIAQYLQVALGHDPLEAGLRLLPWGLAPFLIAPRAGALADRLGERPLVVAGLTSYSVGLAWLALVSTGDAPYLSLVGPMTLGGIGFALAIPAVTKAVVSTGAPGDIGKASGAFGTMRQLGAAFGIATLSAAFSASGTYATADSFTDGFRTAIAVAAGLTVAGVVFGAMIPKAHRRL</sequence>
<dbReference type="CDD" id="cd17321">
    <property type="entry name" value="MFS_MMR_MDR_like"/>
    <property type="match status" value="1"/>
</dbReference>
<dbReference type="GO" id="GO:0022857">
    <property type="term" value="F:transmembrane transporter activity"/>
    <property type="evidence" value="ECO:0007669"/>
    <property type="project" value="InterPro"/>
</dbReference>
<dbReference type="InterPro" id="IPR020846">
    <property type="entry name" value="MFS_dom"/>
</dbReference>
<keyword evidence="4 7" id="KW-0812">Transmembrane</keyword>
<gene>
    <name evidence="9" type="ORF">EDD40_1319</name>
</gene>
<keyword evidence="6 7" id="KW-0472">Membrane</keyword>
<keyword evidence="3" id="KW-1003">Cell membrane</keyword>
<keyword evidence="10" id="KW-1185">Reference proteome</keyword>
<evidence type="ECO:0000259" key="8">
    <source>
        <dbReference type="PROSITE" id="PS50850"/>
    </source>
</evidence>
<reference evidence="9 10" key="1">
    <citation type="submission" date="2018-11" db="EMBL/GenBank/DDBJ databases">
        <title>Sequencing the genomes of 1000 actinobacteria strains.</title>
        <authorList>
            <person name="Klenk H.-P."/>
        </authorList>
    </citation>
    <scope>NUCLEOTIDE SEQUENCE [LARGE SCALE GENOMIC DNA]</scope>
    <source>
        <strain evidence="9 10">DSM 44231</strain>
    </source>
</reference>